<dbReference type="Proteomes" id="UP000014541">
    <property type="component" value="Unassembled WGS sequence"/>
</dbReference>
<feature type="domain" description="ABC transporter" evidence="5">
    <location>
        <begin position="2"/>
        <end position="199"/>
    </location>
</feature>
<evidence type="ECO:0000256" key="1">
    <source>
        <dbReference type="ARBA" id="ARBA00005417"/>
    </source>
</evidence>
<dbReference type="HOGENOM" id="CLU_000604_1_23_12"/>
<dbReference type="GO" id="GO:0016887">
    <property type="term" value="F:ATP hydrolysis activity"/>
    <property type="evidence" value="ECO:0007669"/>
    <property type="project" value="InterPro"/>
</dbReference>
<dbReference type="RefSeq" id="WP_016525384.1">
    <property type="nucleotide sequence ID" value="NZ_KE332518.1"/>
</dbReference>
<dbReference type="SMART" id="SM00382">
    <property type="entry name" value="AAA"/>
    <property type="match status" value="1"/>
</dbReference>
<keyword evidence="4" id="KW-0067">ATP-binding</keyword>
<dbReference type="InterPro" id="IPR050319">
    <property type="entry name" value="ABC_transp_ATP-bind"/>
</dbReference>
<name>S3JXS3_TREMA</name>
<evidence type="ECO:0000259" key="5">
    <source>
        <dbReference type="PROSITE" id="PS50893"/>
    </source>
</evidence>
<comment type="caution">
    <text evidence="6">The sequence shown here is derived from an EMBL/GenBank/DDBJ whole genome shotgun (WGS) entry which is preliminary data.</text>
</comment>
<accession>S3JXS3</accession>
<dbReference type="CDD" id="cd03225">
    <property type="entry name" value="ABC_cobalt_CbiO_domain1"/>
    <property type="match status" value="1"/>
</dbReference>
<dbReference type="GO" id="GO:0005524">
    <property type="term" value="F:ATP binding"/>
    <property type="evidence" value="ECO:0007669"/>
    <property type="project" value="UniProtKB-KW"/>
</dbReference>
<evidence type="ECO:0000313" key="6">
    <source>
        <dbReference type="EMBL" id="EPF30773.1"/>
    </source>
</evidence>
<dbReference type="InterPro" id="IPR003439">
    <property type="entry name" value="ABC_transporter-like_ATP-bd"/>
</dbReference>
<reference evidence="6 7" key="1">
    <citation type="submission" date="2013-04" db="EMBL/GenBank/DDBJ databases">
        <title>The Genome Sequence of Treponema maltophilum ATCC 51939.</title>
        <authorList>
            <consortium name="The Broad Institute Genomics Platform"/>
            <person name="Earl A."/>
            <person name="Ward D."/>
            <person name="Feldgarden M."/>
            <person name="Gevers D."/>
            <person name="Leonetti C."/>
            <person name="Blanton J.M."/>
            <person name="Dewhirst F.E."/>
            <person name="Izard J."/>
            <person name="Walker B."/>
            <person name="Young S."/>
            <person name="Zeng Q."/>
            <person name="Gargeya S."/>
            <person name="Fitzgerald M."/>
            <person name="Haas B."/>
            <person name="Abouelleil A."/>
            <person name="Allen A.W."/>
            <person name="Alvarado L."/>
            <person name="Arachchi H.M."/>
            <person name="Berlin A.M."/>
            <person name="Chapman S.B."/>
            <person name="Gainer-Dewar J."/>
            <person name="Goldberg J."/>
            <person name="Griggs A."/>
            <person name="Gujja S."/>
            <person name="Hansen M."/>
            <person name="Howarth C."/>
            <person name="Imamovic A."/>
            <person name="Ireland A."/>
            <person name="Larimer J."/>
            <person name="McCowan C."/>
            <person name="Murphy C."/>
            <person name="Pearson M."/>
            <person name="Poon T.W."/>
            <person name="Priest M."/>
            <person name="Roberts A."/>
            <person name="Saif S."/>
            <person name="Shea T."/>
            <person name="Sisk P."/>
            <person name="Sykes S."/>
            <person name="Wortman J."/>
            <person name="Nusbaum C."/>
            <person name="Birren B."/>
        </authorList>
    </citation>
    <scope>NUCLEOTIDE SEQUENCE [LARGE SCALE GENOMIC DNA]</scope>
    <source>
        <strain evidence="6 7">ATCC 51939</strain>
    </source>
</reference>
<dbReference type="GO" id="GO:0016020">
    <property type="term" value="C:membrane"/>
    <property type="evidence" value="ECO:0007669"/>
    <property type="project" value="InterPro"/>
</dbReference>
<dbReference type="STRING" id="1125699.HMPREF9194_01095"/>
<keyword evidence="7" id="KW-1185">Reference proteome</keyword>
<dbReference type="InterPro" id="IPR015856">
    <property type="entry name" value="ABC_transpr_CbiO/EcfA_su"/>
</dbReference>
<dbReference type="EMBL" id="ATFF01000006">
    <property type="protein sequence ID" value="EPF30773.1"/>
    <property type="molecule type" value="Genomic_DNA"/>
</dbReference>
<dbReference type="InterPro" id="IPR027417">
    <property type="entry name" value="P-loop_NTPase"/>
</dbReference>
<dbReference type="PROSITE" id="PS50893">
    <property type="entry name" value="ABC_TRANSPORTER_2"/>
    <property type="match status" value="1"/>
</dbReference>
<dbReference type="PANTHER" id="PTHR43776:SF7">
    <property type="entry name" value="D,D-DIPEPTIDE TRANSPORT ATP-BINDING PROTEIN DDPF-RELATED"/>
    <property type="match status" value="1"/>
</dbReference>
<evidence type="ECO:0000256" key="3">
    <source>
        <dbReference type="ARBA" id="ARBA00022741"/>
    </source>
</evidence>
<dbReference type="eggNOG" id="COG1124">
    <property type="taxonomic scope" value="Bacteria"/>
</dbReference>
<sequence length="199" mass="22795">MLELKNITFRYLKDKPIFEDFNLKLDTDKIIGLCGPSGFGKSTLAKLIAGYIKPLKGEILYNGKSFEKGYQKIQLIYQHPELAIDPLWHMHEVLSEGNEISQRVLKNMGIKEEWRERFPKELSGGELQRHSIARALGKGTEYIICDEITTMLDPISQASLWHGLIKEIKKRNIGLLVITHNLYLAEKICDSIIKLDKPC</sequence>
<dbReference type="Gene3D" id="3.40.50.300">
    <property type="entry name" value="P-loop containing nucleotide triphosphate hydrolases"/>
    <property type="match status" value="1"/>
</dbReference>
<keyword evidence="3" id="KW-0547">Nucleotide-binding</keyword>
<protein>
    <recommendedName>
        <fullName evidence="5">ABC transporter domain-containing protein</fullName>
    </recommendedName>
</protein>
<dbReference type="GO" id="GO:0055085">
    <property type="term" value="P:transmembrane transport"/>
    <property type="evidence" value="ECO:0007669"/>
    <property type="project" value="InterPro"/>
</dbReference>
<evidence type="ECO:0000256" key="4">
    <source>
        <dbReference type="ARBA" id="ARBA00022840"/>
    </source>
</evidence>
<dbReference type="AlphaFoldDB" id="S3JXS3"/>
<dbReference type="InterPro" id="IPR003593">
    <property type="entry name" value="AAA+_ATPase"/>
</dbReference>
<gene>
    <name evidence="6" type="ORF">HMPREF9194_01095</name>
</gene>
<evidence type="ECO:0000313" key="7">
    <source>
        <dbReference type="Proteomes" id="UP000014541"/>
    </source>
</evidence>
<dbReference type="PATRIC" id="fig|1125699.3.peg.1117"/>
<evidence type="ECO:0000256" key="2">
    <source>
        <dbReference type="ARBA" id="ARBA00022448"/>
    </source>
</evidence>
<comment type="similarity">
    <text evidence="1">Belongs to the ABC transporter superfamily.</text>
</comment>
<proteinExistence type="inferred from homology"/>
<keyword evidence="2" id="KW-0813">Transport</keyword>
<organism evidence="6 7">
    <name type="scientific">Treponema maltophilum ATCC 51939</name>
    <dbReference type="NCBI Taxonomy" id="1125699"/>
    <lineage>
        <taxon>Bacteria</taxon>
        <taxon>Pseudomonadati</taxon>
        <taxon>Spirochaetota</taxon>
        <taxon>Spirochaetia</taxon>
        <taxon>Spirochaetales</taxon>
        <taxon>Treponemataceae</taxon>
        <taxon>Treponema</taxon>
    </lineage>
</organism>
<dbReference type="PANTHER" id="PTHR43776">
    <property type="entry name" value="TRANSPORT ATP-BINDING PROTEIN"/>
    <property type="match status" value="1"/>
</dbReference>
<dbReference type="Pfam" id="PF00005">
    <property type="entry name" value="ABC_tran"/>
    <property type="match status" value="1"/>
</dbReference>
<dbReference type="SUPFAM" id="SSF52540">
    <property type="entry name" value="P-loop containing nucleoside triphosphate hydrolases"/>
    <property type="match status" value="1"/>
</dbReference>